<dbReference type="OrthoDB" id="57062at2157"/>
<evidence type="ECO:0000313" key="1">
    <source>
        <dbReference type="EMBL" id="ABL87313.1"/>
    </source>
</evidence>
<name>A1RQT1_PYRIL</name>
<proteinExistence type="predicted"/>
<dbReference type="PANTHER" id="PTHR37691">
    <property type="entry name" value="BLR3518 PROTEIN"/>
    <property type="match status" value="1"/>
</dbReference>
<dbReference type="InterPro" id="IPR003787">
    <property type="entry name" value="Sulphur_relay_DsrE/F-like"/>
</dbReference>
<dbReference type="eggNOG" id="arCOG04394">
    <property type="taxonomic scope" value="Archaea"/>
</dbReference>
<gene>
    <name evidence="1" type="ordered locus">Pisl_0130</name>
</gene>
<dbReference type="Proteomes" id="UP000002595">
    <property type="component" value="Chromosome"/>
</dbReference>
<dbReference type="AlphaFoldDB" id="A1RQT1"/>
<dbReference type="InterPro" id="IPR027396">
    <property type="entry name" value="DsrEFH-like"/>
</dbReference>
<dbReference type="HOGENOM" id="CLU_127515_4_2_2"/>
<evidence type="ECO:0000313" key="2">
    <source>
        <dbReference type="Proteomes" id="UP000002595"/>
    </source>
</evidence>
<sequence>MYKLLLHVDSDDPAPMSIALSNAENFLAAVGQGEVALVANGPGVRHFVKGSQFGSRIASLARRGVKFYVCNNALRNLGIDPTSLVAEAEVVPAGIVKIVELVQQGYIYVKP</sequence>
<dbReference type="Gene3D" id="3.40.1260.10">
    <property type="entry name" value="DsrEFH-like"/>
    <property type="match status" value="1"/>
</dbReference>
<reference evidence="1" key="1">
    <citation type="submission" date="2006-12" db="EMBL/GenBank/DDBJ databases">
        <title>Complete sequence of Pyrobaculum islandicum DSM 4184.</title>
        <authorList>
            <person name="Copeland A."/>
            <person name="Lucas S."/>
            <person name="Lapidus A."/>
            <person name="Barry K."/>
            <person name="Detter J.C."/>
            <person name="Glavina del Rio T."/>
            <person name="Dalin E."/>
            <person name="Tice H."/>
            <person name="Pitluck S."/>
            <person name="Meincke L."/>
            <person name="Brettin T."/>
            <person name="Bruce D."/>
            <person name="Han C."/>
            <person name="Tapia R."/>
            <person name="Gilna P."/>
            <person name="Schmutz J."/>
            <person name="Larimer F."/>
            <person name="Land M."/>
            <person name="Hauser L."/>
            <person name="Kyrpides N."/>
            <person name="Mikhailova N."/>
            <person name="Cozen A.E."/>
            <person name="Fitz-Gibbon S.T."/>
            <person name="House C.H."/>
            <person name="Saltikov C."/>
            <person name="Lowe T."/>
            <person name="Richardson P."/>
        </authorList>
    </citation>
    <scope>NUCLEOTIDE SEQUENCE [LARGE SCALE GENOMIC DNA]</scope>
    <source>
        <strain evidence="1">DSM 4184</strain>
    </source>
</reference>
<dbReference type="PANTHER" id="PTHR37691:SF1">
    <property type="entry name" value="BLR3518 PROTEIN"/>
    <property type="match status" value="1"/>
</dbReference>
<dbReference type="Pfam" id="PF02635">
    <property type="entry name" value="DsrE"/>
    <property type="match status" value="1"/>
</dbReference>
<protein>
    <submittedName>
        <fullName evidence="1">Uncharacterized protein</fullName>
    </submittedName>
</protein>
<dbReference type="EMBL" id="CP000504">
    <property type="protein sequence ID" value="ABL87313.1"/>
    <property type="molecule type" value="Genomic_DNA"/>
</dbReference>
<organism evidence="1 2">
    <name type="scientific">Pyrobaculum islandicum (strain DSM 4184 / JCM 9189 / GEO3)</name>
    <dbReference type="NCBI Taxonomy" id="384616"/>
    <lineage>
        <taxon>Archaea</taxon>
        <taxon>Thermoproteota</taxon>
        <taxon>Thermoprotei</taxon>
        <taxon>Thermoproteales</taxon>
        <taxon>Thermoproteaceae</taxon>
        <taxon>Pyrobaculum</taxon>
    </lineage>
</organism>
<dbReference type="SUPFAM" id="SSF75169">
    <property type="entry name" value="DsrEFH-like"/>
    <property type="match status" value="1"/>
</dbReference>
<keyword evidence="2" id="KW-1185">Reference proteome</keyword>
<dbReference type="RefSeq" id="WP_011761890.1">
    <property type="nucleotide sequence ID" value="NC_008701.1"/>
</dbReference>
<dbReference type="STRING" id="384616.Pisl_0130"/>
<dbReference type="KEGG" id="pis:Pisl_0130"/>
<dbReference type="GeneID" id="4616562"/>
<accession>A1RQT1</accession>